<reference evidence="9 10" key="1">
    <citation type="submission" date="2017-05" db="EMBL/GenBank/DDBJ databases">
        <title>Complete and WGS of Bordetella genogroups.</title>
        <authorList>
            <person name="Spilker T."/>
            <person name="Lipuma J."/>
        </authorList>
    </citation>
    <scope>NUCLEOTIDE SEQUENCE [LARGE SCALE GENOMIC DNA]</scope>
    <source>
        <strain evidence="9 10">AU3139</strain>
    </source>
</reference>
<dbReference type="PANTHER" id="PTHR43884:SF20">
    <property type="entry name" value="ACYL-COA DEHYDROGENASE FADE28"/>
    <property type="match status" value="1"/>
</dbReference>
<evidence type="ECO:0000256" key="3">
    <source>
        <dbReference type="ARBA" id="ARBA00022630"/>
    </source>
</evidence>
<feature type="domain" description="Acyl-CoA dehydrogenase/oxidase C-terminal" evidence="6">
    <location>
        <begin position="229"/>
        <end position="374"/>
    </location>
</feature>
<dbReference type="EMBL" id="NEVV01000002">
    <property type="protein sequence ID" value="OZI78549.1"/>
    <property type="molecule type" value="Genomic_DNA"/>
</dbReference>
<dbReference type="InterPro" id="IPR037069">
    <property type="entry name" value="AcylCoA_DH/ox_N_sf"/>
</dbReference>
<comment type="cofactor">
    <cofactor evidence="1">
        <name>FAD</name>
        <dbReference type="ChEBI" id="CHEBI:57692"/>
    </cofactor>
</comment>
<dbReference type="SUPFAM" id="SSF56645">
    <property type="entry name" value="Acyl-CoA dehydrogenase NM domain-like"/>
    <property type="match status" value="1"/>
</dbReference>
<keyword evidence="10" id="KW-1185">Reference proteome</keyword>
<dbReference type="InterPro" id="IPR036250">
    <property type="entry name" value="AcylCo_DH-like_C"/>
</dbReference>
<sequence length="378" mass="40412">MDFSLNELQRMLQDSAETFAREHGDFERRRALMDSDCGYAEADWRLMAELGWCAVLLPESLGGFGGGPLEAMLIMEALGKSRATEPFFSTAVLGAGCLVRHGGAAQRQAWLPALARGELKMAWAHTEQGAHDNRYAVALRARRDGDGFVLQGAKHTVFDAPGAHGLIVSARTAGAAGERDGLTLFLVRGDAPGLARRDFRRLDGGRAAHLAFDGVRVDAQAVLGPPDGGADLIDDMHAHGVAALCAEALGAMQAMHDATLEYLKVRQQFGRPIGTFQALQHRQVDMYAALEEARSLTMAANMALADDLPEAGRLVSMAKAQCGRAARVVGQGAIQLHGGIGMTEELSVGAHFKRVTVIETQFGSSRHHLARLADARAA</sequence>
<dbReference type="CDD" id="cd00567">
    <property type="entry name" value="ACAD"/>
    <property type="match status" value="1"/>
</dbReference>
<dbReference type="InterPro" id="IPR009100">
    <property type="entry name" value="AcylCoA_DH/oxidase_NM_dom_sf"/>
</dbReference>
<gene>
    <name evidence="9" type="ORF">CAL23_12000</name>
</gene>
<dbReference type="Pfam" id="PF02771">
    <property type="entry name" value="Acyl-CoA_dh_N"/>
    <property type="match status" value="1"/>
</dbReference>
<accession>A0ABX4FCK5</accession>
<evidence type="ECO:0000259" key="8">
    <source>
        <dbReference type="Pfam" id="PF02771"/>
    </source>
</evidence>
<comment type="caution">
    <text evidence="9">The sequence shown here is derived from an EMBL/GenBank/DDBJ whole genome shotgun (WGS) entry which is preliminary data.</text>
</comment>
<dbReference type="InterPro" id="IPR013786">
    <property type="entry name" value="AcylCoA_DH/ox_N"/>
</dbReference>
<dbReference type="Gene3D" id="1.20.140.10">
    <property type="entry name" value="Butyryl-CoA Dehydrogenase, subunit A, domain 3"/>
    <property type="match status" value="1"/>
</dbReference>
<evidence type="ECO:0000259" key="7">
    <source>
        <dbReference type="Pfam" id="PF02770"/>
    </source>
</evidence>
<dbReference type="Gene3D" id="1.10.540.10">
    <property type="entry name" value="Acyl-CoA dehydrogenase/oxidase, N-terminal domain"/>
    <property type="match status" value="1"/>
</dbReference>
<comment type="similarity">
    <text evidence="2">Belongs to the acyl-CoA dehydrogenase family.</text>
</comment>
<keyword evidence="4" id="KW-0274">FAD</keyword>
<evidence type="ECO:0000256" key="2">
    <source>
        <dbReference type="ARBA" id="ARBA00009347"/>
    </source>
</evidence>
<evidence type="ECO:0000313" key="9">
    <source>
        <dbReference type="EMBL" id="OZI78549.1"/>
    </source>
</evidence>
<dbReference type="Gene3D" id="2.40.110.10">
    <property type="entry name" value="Butyryl-CoA Dehydrogenase, subunit A, domain 2"/>
    <property type="match status" value="1"/>
</dbReference>
<dbReference type="PANTHER" id="PTHR43884">
    <property type="entry name" value="ACYL-COA DEHYDROGENASE"/>
    <property type="match status" value="1"/>
</dbReference>
<keyword evidence="3" id="KW-0285">Flavoprotein</keyword>
<name>A0ABX4FCK5_9BORD</name>
<evidence type="ECO:0000259" key="6">
    <source>
        <dbReference type="Pfam" id="PF00441"/>
    </source>
</evidence>
<feature type="domain" description="Acyl-CoA dehydrogenase/oxidase N-terminal" evidence="8">
    <location>
        <begin position="7"/>
        <end position="118"/>
    </location>
</feature>
<evidence type="ECO:0000256" key="4">
    <source>
        <dbReference type="ARBA" id="ARBA00022827"/>
    </source>
</evidence>
<dbReference type="Pfam" id="PF00441">
    <property type="entry name" value="Acyl-CoA_dh_1"/>
    <property type="match status" value="1"/>
</dbReference>
<keyword evidence="5" id="KW-0560">Oxidoreductase</keyword>
<evidence type="ECO:0000313" key="10">
    <source>
        <dbReference type="Proteomes" id="UP000216524"/>
    </source>
</evidence>
<dbReference type="RefSeq" id="WP_033464811.1">
    <property type="nucleotide sequence ID" value="NZ_NEVV01000002.1"/>
</dbReference>
<dbReference type="InterPro" id="IPR009075">
    <property type="entry name" value="AcylCo_DH/oxidase_C"/>
</dbReference>
<organism evidence="9 10">
    <name type="scientific">Bordetella genomosp. 6</name>
    <dbReference type="NCBI Taxonomy" id="463024"/>
    <lineage>
        <taxon>Bacteria</taxon>
        <taxon>Pseudomonadati</taxon>
        <taxon>Pseudomonadota</taxon>
        <taxon>Betaproteobacteria</taxon>
        <taxon>Burkholderiales</taxon>
        <taxon>Alcaligenaceae</taxon>
        <taxon>Bordetella</taxon>
    </lineage>
</organism>
<protein>
    <submittedName>
        <fullName evidence="9">Acyl-CoA dehydrogenase</fullName>
    </submittedName>
</protein>
<dbReference type="SUPFAM" id="SSF47203">
    <property type="entry name" value="Acyl-CoA dehydrogenase C-terminal domain-like"/>
    <property type="match status" value="1"/>
</dbReference>
<evidence type="ECO:0000256" key="1">
    <source>
        <dbReference type="ARBA" id="ARBA00001974"/>
    </source>
</evidence>
<evidence type="ECO:0000256" key="5">
    <source>
        <dbReference type="ARBA" id="ARBA00023002"/>
    </source>
</evidence>
<dbReference type="Pfam" id="PF02770">
    <property type="entry name" value="Acyl-CoA_dh_M"/>
    <property type="match status" value="1"/>
</dbReference>
<feature type="domain" description="Acyl-CoA oxidase/dehydrogenase middle" evidence="7">
    <location>
        <begin position="123"/>
        <end position="213"/>
    </location>
</feature>
<dbReference type="InterPro" id="IPR006091">
    <property type="entry name" value="Acyl-CoA_Oxase/DH_mid-dom"/>
</dbReference>
<dbReference type="InterPro" id="IPR046373">
    <property type="entry name" value="Acyl-CoA_Oxase/DH_mid-dom_sf"/>
</dbReference>
<dbReference type="Proteomes" id="UP000216524">
    <property type="component" value="Unassembled WGS sequence"/>
</dbReference>
<proteinExistence type="inferred from homology"/>